<sequence length="98" mass="10813">MFMRCQASRLPGVDTAKTASGLHLRRWKSVANTFASFCLCVGVFCFTIFGLLLLFRVVHATILTKFGVENVATTQSLGQRTLAMCRLTRLSTVQHSTA</sequence>
<keyword evidence="1" id="KW-0472">Membrane</keyword>
<protein>
    <submittedName>
        <fullName evidence="2">(Mediterranean fruit fly) hypothetical protein</fullName>
    </submittedName>
</protein>
<evidence type="ECO:0000313" key="3">
    <source>
        <dbReference type="Proteomes" id="UP000606786"/>
    </source>
</evidence>
<reference evidence="2" key="1">
    <citation type="submission" date="2020-11" db="EMBL/GenBank/DDBJ databases">
        <authorList>
            <person name="Whitehead M."/>
        </authorList>
    </citation>
    <scope>NUCLEOTIDE SEQUENCE</scope>
    <source>
        <strain evidence="2">EGII</strain>
    </source>
</reference>
<dbReference type="AlphaFoldDB" id="A0A811V258"/>
<organism evidence="2 3">
    <name type="scientific">Ceratitis capitata</name>
    <name type="common">Mediterranean fruit fly</name>
    <name type="synonym">Tephritis capitata</name>
    <dbReference type="NCBI Taxonomy" id="7213"/>
    <lineage>
        <taxon>Eukaryota</taxon>
        <taxon>Metazoa</taxon>
        <taxon>Ecdysozoa</taxon>
        <taxon>Arthropoda</taxon>
        <taxon>Hexapoda</taxon>
        <taxon>Insecta</taxon>
        <taxon>Pterygota</taxon>
        <taxon>Neoptera</taxon>
        <taxon>Endopterygota</taxon>
        <taxon>Diptera</taxon>
        <taxon>Brachycera</taxon>
        <taxon>Muscomorpha</taxon>
        <taxon>Tephritoidea</taxon>
        <taxon>Tephritidae</taxon>
        <taxon>Ceratitis</taxon>
        <taxon>Ceratitis</taxon>
    </lineage>
</organism>
<comment type="caution">
    <text evidence="2">The sequence shown here is derived from an EMBL/GenBank/DDBJ whole genome shotgun (WGS) entry which is preliminary data.</text>
</comment>
<gene>
    <name evidence="2" type="ORF">CCAP1982_LOCUS12390</name>
</gene>
<keyword evidence="1" id="KW-1133">Transmembrane helix</keyword>
<name>A0A811V258_CERCA</name>
<proteinExistence type="predicted"/>
<accession>A0A811V258</accession>
<evidence type="ECO:0000256" key="1">
    <source>
        <dbReference type="SAM" id="Phobius"/>
    </source>
</evidence>
<feature type="transmembrane region" description="Helical" evidence="1">
    <location>
        <begin position="34"/>
        <end position="55"/>
    </location>
</feature>
<keyword evidence="3" id="KW-1185">Reference proteome</keyword>
<dbReference type="EMBL" id="CAJHJT010000034">
    <property type="protein sequence ID" value="CAD7003967.1"/>
    <property type="molecule type" value="Genomic_DNA"/>
</dbReference>
<dbReference type="Proteomes" id="UP000606786">
    <property type="component" value="Unassembled WGS sequence"/>
</dbReference>
<keyword evidence="1" id="KW-0812">Transmembrane</keyword>
<evidence type="ECO:0000313" key="2">
    <source>
        <dbReference type="EMBL" id="CAD7003967.1"/>
    </source>
</evidence>